<evidence type="ECO:0000256" key="1">
    <source>
        <dbReference type="SAM" id="MobiDB-lite"/>
    </source>
</evidence>
<feature type="compositionally biased region" description="Low complexity" evidence="1">
    <location>
        <begin position="58"/>
        <end position="77"/>
    </location>
</feature>
<evidence type="ECO:0000259" key="2">
    <source>
        <dbReference type="Pfam" id="PF05678"/>
    </source>
</evidence>
<accession>A0A834CVD8</accession>
<name>A0A834CVD8_JUGRE</name>
<sequence>KKTFQNDPKIFHYFYFRPVGSNFDIMSSTVHFHAKTENGLCCPPPLKLNKDSHIIKKSSPASSSSTTSRTAPQQQQRHGPVIIYTHSPKIIHTHPKDFMSLVQKLTGLSRAEEDEGVVVGRRQCHKSSETGGSNGAASTTTTEEEEDSKSGRILLGNDDTESSSVITEENCSNVIGDGNVSQVNSYFLPPMFEPPLNPYMADIPVFTPNSADFLPYNQPFYGCTDSIFYMPPNNMTKANDF</sequence>
<dbReference type="EMBL" id="LIHL02000006">
    <property type="protein sequence ID" value="KAF5469060.1"/>
    <property type="molecule type" value="Genomic_DNA"/>
</dbReference>
<proteinExistence type="predicted"/>
<evidence type="ECO:0000313" key="3">
    <source>
        <dbReference type="EMBL" id="KAF5469060.1"/>
    </source>
</evidence>
<dbReference type="Gramene" id="Jr06_14620_p1">
    <property type="protein sequence ID" value="cds.Jr06_14620_p1"/>
    <property type="gene ID" value="Jr06_14620"/>
</dbReference>
<reference evidence="3" key="1">
    <citation type="submission" date="2015-10" db="EMBL/GenBank/DDBJ databases">
        <authorList>
            <person name="Martinez-Garcia P.J."/>
            <person name="Crepeau M.W."/>
            <person name="Puiu D."/>
            <person name="Gonzalez-Ibeas D."/>
            <person name="Whalen J."/>
            <person name="Stevens K."/>
            <person name="Paul R."/>
            <person name="Butterfield T."/>
            <person name="Britton M."/>
            <person name="Reagan R."/>
            <person name="Chakraborty S."/>
            <person name="Walawage S.L."/>
            <person name="Vasquez-Gross H.A."/>
            <person name="Cardeno C."/>
            <person name="Famula R."/>
            <person name="Pratt K."/>
            <person name="Kuruganti S."/>
            <person name="Aradhya M.K."/>
            <person name="Leslie C.A."/>
            <person name="Dandekar A.M."/>
            <person name="Salzberg S.L."/>
            <person name="Wegrzyn J.L."/>
            <person name="Langley C.H."/>
            <person name="Neale D.B."/>
        </authorList>
    </citation>
    <scope>NUCLEOTIDE SEQUENCE</scope>
    <source>
        <tissue evidence="3">Leaves</tissue>
    </source>
</reference>
<feature type="region of interest" description="Disordered" evidence="1">
    <location>
        <begin position="121"/>
        <end position="163"/>
    </location>
</feature>
<dbReference type="Pfam" id="PF05678">
    <property type="entry name" value="VQ"/>
    <property type="match status" value="1"/>
</dbReference>
<gene>
    <name evidence="3" type="ORF">F2P56_013160</name>
</gene>
<evidence type="ECO:0000313" key="4">
    <source>
        <dbReference type="Proteomes" id="UP000619265"/>
    </source>
</evidence>
<dbReference type="AlphaFoldDB" id="A0A834CVD8"/>
<dbReference type="InterPro" id="IPR039607">
    <property type="entry name" value="VQ_8/17/18/20/21/25"/>
</dbReference>
<feature type="compositionally biased region" description="Low complexity" evidence="1">
    <location>
        <begin position="129"/>
        <end position="141"/>
    </location>
</feature>
<protein>
    <recommendedName>
        <fullName evidence="2">VQ domain-containing protein</fullName>
    </recommendedName>
</protein>
<comment type="caution">
    <text evidence="3">The sequence shown here is derived from an EMBL/GenBank/DDBJ whole genome shotgun (WGS) entry which is preliminary data.</text>
</comment>
<dbReference type="Proteomes" id="UP000619265">
    <property type="component" value="Unassembled WGS sequence"/>
</dbReference>
<dbReference type="InterPro" id="IPR008889">
    <property type="entry name" value="VQ"/>
</dbReference>
<dbReference type="PANTHER" id="PTHR33143:SF4">
    <property type="entry name" value="VQ DOMAIN-CONTAINING PROTEIN"/>
    <property type="match status" value="1"/>
</dbReference>
<feature type="non-terminal residue" evidence="3">
    <location>
        <position position="1"/>
    </location>
</feature>
<organism evidence="3 4">
    <name type="scientific">Juglans regia</name>
    <name type="common">English walnut</name>
    <dbReference type="NCBI Taxonomy" id="51240"/>
    <lineage>
        <taxon>Eukaryota</taxon>
        <taxon>Viridiplantae</taxon>
        <taxon>Streptophyta</taxon>
        <taxon>Embryophyta</taxon>
        <taxon>Tracheophyta</taxon>
        <taxon>Spermatophyta</taxon>
        <taxon>Magnoliopsida</taxon>
        <taxon>eudicotyledons</taxon>
        <taxon>Gunneridae</taxon>
        <taxon>Pentapetalae</taxon>
        <taxon>rosids</taxon>
        <taxon>fabids</taxon>
        <taxon>Fagales</taxon>
        <taxon>Juglandaceae</taxon>
        <taxon>Juglans</taxon>
    </lineage>
</organism>
<feature type="domain" description="VQ" evidence="2">
    <location>
        <begin position="85"/>
        <end position="109"/>
    </location>
</feature>
<dbReference type="PANTHER" id="PTHR33143">
    <property type="entry name" value="F16F4.1 PROTEIN-RELATED"/>
    <property type="match status" value="1"/>
</dbReference>
<reference evidence="3" key="2">
    <citation type="submission" date="2020-03" db="EMBL/GenBank/DDBJ databases">
        <title>Walnut 2.0.</title>
        <authorList>
            <person name="Marrano A."/>
            <person name="Britton M."/>
            <person name="Zimin A.V."/>
            <person name="Zaini P.A."/>
            <person name="Workman R."/>
            <person name="Puiu D."/>
            <person name="Bianco L."/>
            <person name="Allen B.J."/>
            <person name="Troggio M."/>
            <person name="Leslie C.A."/>
            <person name="Timp W."/>
            <person name="Dendekar A."/>
            <person name="Salzberg S.L."/>
            <person name="Neale D.B."/>
        </authorList>
    </citation>
    <scope>NUCLEOTIDE SEQUENCE</scope>
    <source>
        <tissue evidence="3">Leaves</tissue>
    </source>
</reference>
<feature type="region of interest" description="Disordered" evidence="1">
    <location>
        <begin position="56"/>
        <end position="80"/>
    </location>
</feature>